<gene>
    <name evidence="1" type="ORF">S101447_01494</name>
</gene>
<reference evidence="1" key="1">
    <citation type="submission" date="2017-05" db="EMBL/GenBank/DDBJ databases">
        <title>Genome sequence of Acetobacter pasteurianus subsp. ascendens strain SRCM101447.</title>
        <authorList>
            <person name="Cho S.H."/>
        </authorList>
    </citation>
    <scope>NUCLEOTIDE SEQUENCE [LARGE SCALE GENOMIC DNA]</scope>
    <source>
        <strain evidence="1">SRCM101447</strain>
    </source>
</reference>
<dbReference type="SMART" id="SM00671">
    <property type="entry name" value="SEL1"/>
    <property type="match status" value="13"/>
</dbReference>
<dbReference type="EMBL" id="CP021524">
    <property type="protein sequence ID" value="ARW10574.1"/>
    <property type="molecule type" value="Genomic_DNA"/>
</dbReference>
<dbReference type="PANTHER" id="PTHR11102:SF160">
    <property type="entry name" value="ERAD-ASSOCIATED E3 UBIQUITIN-PROTEIN LIGASE COMPONENT HRD3"/>
    <property type="match status" value="1"/>
</dbReference>
<evidence type="ECO:0000313" key="1">
    <source>
        <dbReference type="EMBL" id="ARW10574.1"/>
    </source>
</evidence>
<dbReference type="Pfam" id="PF08238">
    <property type="entry name" value="Sel1"/>
    <property type="match status" value="13"/>
</dbReference>
<dbReference type="InterPro" id="IPR006597">
    <property type="entry name" value="Sel1-like"/>
</dbReference>
<organism evidence="1">
    <name type="scientific">Acetobacter ascendens</name>
    <dbReference type="NCBI Taxonomy" id="481146"/>
    <lineage>
        <taxon>Bacteria</taxon>
        <taxon>Pseudomonadati</taxon>
        <taxon>Pseudomonadota</taxon>
        <taxon>Alphaproteobacteria</taxon>
        <taxon>Acetobacterales</taxon>
        <taxon>Acetobacteraceae</taxon>
        <taxon>Acetobacter</taxon>
    </lineage>
</organism>
<sequence>MVWKLFQKTFGKSGKDVQTRLEQAKAQLKDEPADAFSKLAVLAREGSPEAQFLVGQCYLTAQGAPPDLVEGARWVRRAGQNGWAQASFVLATLYLHGLPQEVDADAPKSIFDDSAEQTKREPDFIKAAHWAQRAAEAGYADAQALYGYILTAGPESIRNPEQALEWYRAAASNGCVQGHLGIGLAALAQAKTQEDYTAAAVELKKAADGGMGTGLYLMGVMTERGIGVPQNIPESTEYFAKAAEKKVRGAQAKYGLALLSGKGVARDAVRGETWLRRAALAGDAEAAAILGDMHGRGGEMPPNYTEAISWYRFASDQGHAASSRTLGNIYLSGVGVPKDPQAAAQWFKIAAEQGDKEATAELGNLALAGIVPTAEAAEVLECYRNAAAQDDFLAAFNVGVALAQGVGSQKNEEEALKWIRKAADKVVNAQYWYGRMLLEGRGAERNPQEGREWVEKAAETGMTEAQLAYGHLLITGTGGPKDHPQALEWYKKAADAGNVDAMFSIGAMYGGGHEIPEDLVLARSWFQQAAEGGHGLAQLMMGRYLANGIGGDKDLEAARSWYRKAEKQNILQASIELSKIGVNEGAPTPS</sequence>
<dbReference type="Gene3D" id="1.25.40.10">
    <property type="entry name" value="Tetratricopeptide repeat domain"/>
    <property type="match status" value="3"/>
</dbReference>
<dbReference type="AlphaFoldDB" id="A0A1Y0UYD3"/>
<proteinExistence type="predicted"/>
<protein>
    <submittedName>
        <fullName evidence="1">Secretory immunoglobulin A-binding protein EsiB</fullName>
    </submittedName>
</protein>
<accession>A0A1Y0UYD3</accession>
<dbReference type="InterPro" id="IPR050767">
    <property type="entry name" value="Sel1_AlgK"/>
</dbReference>
<dbReference type="PANTHER" id="PTHR11102">
    <property type="entry name" value="SEL-1-LIKE PROTEIN"/>
    <property type="match status" value="1"/>
</dbReference>
<dbReference type="Proteomes" id="UP000195633">
    <property type="component" value="Chromosome"/>
</dbReference>
<dbReference type="STRING" id="481146.A4S02_13620"/>
<name>A0A1Y0UYD3_9PROT</name>
<dbReference type="SUPFAM" id="SSF81901">
    <property type="entry name" value="HCP-like"/>
    <property type="match status" value="3"/>
</dbReference>
<dbReference type="InterPro" id="IPR011990">
    <property type="entry name" value="TPR-like_helical_dom_sf"/>
</dbReference>
<dbReference type="RefSeq" id="WP_087635714.1">
    <property type="nucleotide sequence ID" value="NZ_CP021524.1"/>
</dbReference>